<feature type="transmembrane region" description="Helical" evidence="6">
    <location>
        <begin position="146"/>
        <end position="166"/>
    </location>
</feature>
<organism evidence="7 8">
    <name type="scientific">Corynebacterium endometrii</name>
    <dbReference type="NCBI Taxonomy" id="2488819"/>
    <lineage>
        <taxon>Bacteria</taxon>
        <taxon>Bacillati</taxon>
        <taxon>Actinomycetota</taxon>
        <taxon>Actinomycetes</taxon>
        <taxon>Mycobacteriales</taxon>
        <taxon>Corynebacteriaceae</taxon>
        <taxon>Corynebacterium</taxon>
    </lineage>
</organism>
<dbReference type="InterPro" id="IPR038330">
    <property type="entry name" value="TspO/MBR-related_sf"/>
</dbReference>
<evidence type="ECO:0000256" key="5">
    <source>
        <dbReference type="ARBA" id="ARBA00023136"/>
    </source>
</evidence>
<dbReference type="InterPro" id="IPR004307">
    <property type="entry name" value="TspO_MBR"/>
</dbReference>
<dbReference type="PANTHER" id="PTHR10057:SF16">
    <property type="entry name" value="PERIPHERAL-TYPE BENZODIAZEPINE RECEPTOR-RELATED"/>
    <property type="match status" value="1"/>
</dbReference>
<evidence type="ECO:0000256" key="1">
    <source>
        <dbReference type="ARBA" id="ARBA00004141"/>
    </source>
</evidence>
<protein>
    <submittedName>
        <fullName evidence="7">TspO/MBR family protein</fullName>
    </submittedName>
</protein>
<dbReference type="FunFam" id="1.20.1260.100:FF:000001">
    <property type="entry name" value="translocator protein 2"/>
    <property type="match status" value="1"/>
</dbReference>
<dbReference type="CDD" id="cd15904">
    <property type="entry name" value="TSPO_MBR"/>
    <property type="match status" value="1"/>
</dbReference>
<name>A0A4P7QHL5_9CORY</name>
<dbReference type="Gene3D" id="1.20.1260.100">
    <property type="entry name" value="TspO/MBR protein"/>
    <property type="match status" value="1"/>
</dbReference>
<gene>
    <name evidence="7" type="ORF">CENDO_09790</name>
</gene>
<reference evidence="7 8" key="1">
    <citation type="submission" date="2019-04" db="EMBL/GenBank/DDBJ databases">
        <title>Corynebacterium endometrii sp. nov., isolated from the uterus of a cow with endometritis.</title>
        <authorList>
            <person name="Ballas P."/>
            <person name="Ruckert C."/>
            <person name="Wagener K."/>
            <person name="Drillich M."/>
            <person name="Kaempfer P."/>
            <person name="Busse H.-J."/>
            <person name="Ehling-Schulz M."/>
        </authorList>
    </citation>
    <scope>NUCLEOTIDE SEQUENCE [LARGE SCALE GENOMIC DNA]</scope>
    <source>
        <strain evidence="7 8">LMM-1653</strain>
    </source>
</reference>
<evidence type="ECO:0000313" key="7">
    <source>
        <dbReference type="EMBL" id="QCB29212.1"/>
    </source>
</evidence>
<evidence type="ECO:0000256" key="2">
    <source>
        <dbReference type="ARBA" id="ARBA00007524"/>
    </source>
</evidence>
<comment type="similarity">
    <text evidence="2">Belongs to the TspO/BZRP family.</text>
</comment>
<keyword evidence="5 6" id="KW-0472">Membrane</keyword>
<evidence type="ECO:0000256" key="3">
    <source>
        <dbReference type="ARBA" id="ARBA00022692"/>
    </source>
</evidence>
<dbReference type="EMBL" id="CP039247">
    <property type="protein sequence ID" value="QCB29212.1"/>
    <property type="molecule type" value="Genomic_DNA"/>
</dbReference>
<dbReference type="AlphaFoldDB" id="A0A4P7QHL5"/>
<dbReference type="PANTHER" id="PTHR10057">
    <property type="entry name" value="PERIPHERAL-TYPE BENZODIAZEPINE RECEPTOR"/>
    <property type="match status" value="1"/>
</dbReference>
<dbReference type="KEGG" id="cee:CENDO_09790"/>
<dbReference type="GO" id="GO:0016020">
    <property type="term" value="C:membrane"/>
    <property type="evidence" value="ECO:0007669"/>
    <property type="project" value="UniProtKB-SubCell"/>
</dbReference>
<keyword evidence="3 6" id="KW-0812">Transmembrane</keyword>
<keyword evidence="4 6" id="KW-1133">Transmembrane helix</keyword>
<accession>A0A4P7QHL5</accession>
<dbReference type="OrthoDB" id="9774199at2"/>
<dbReference type="Pfam" id="PF03073">
    <property type="entry name" value="TspO_MBR"/>
    <property type="match status" value="1"/>
</dbReference>
<keyword evidence="8" id="KW-1185">Reference proteome</keyword>
<comment type="subcellular location">
    <subcellularLocation>
        <location evidence="1">Membrane</location>
        <topology evidence="1">Multi-pass membrane protein</topology>
    </subcellularLocation>
</comment>
<dbReference type="PIRSF" id="PIRSF005859">
    <property type="entry name" value="PBR"/>
    <property type="match status" value="1"/>
</dbReference>
<sequence length="169" mass="18114" precursor="true">MSFKKNLTITSSLTAVTAAVGTAVTDPDTLWYKLQRKPRWQPPTWLFPVAWTGLYASIAGSSARVLTDIEENTPSPANQAPEEANQRERQKFLAALAINLGLNAGWSALFWKGQNNTVSTIEAAALAASSIDLARRAGKVNPKVGLALVPYAAWTSFATVLTGAIAKKN</sequence>
<dbReference type="Proteomes" id="UP000296352">
    <property type="component" value="Chromosome"/>
</dbReference>
<evidence type="ECO:0000256" key="4">
    <source>
        <dbReference type="ARBA" id="ARBA00022989"/>
    </source>
</evidence>
<evidence type="ECO:0000313" key="8">
    <source>
        <dbReference type="Proteomes" id="UP000296352"/>
    </source>
</evidence>
<evidence type="ECO:0000256" key="6">
    <source>
        <dbReference type="SAM" id="Phobius"/>
    </source>
</evidence>
<proteinExistence type="inferred from homology"/>
<dbReference type="RefSeq" id="WP_136141833.1">
    <property type="nucleotide sequence ID" value="NZ_CP039247.1"/>
</dbReference>